<comment type="caution">
    <text evidence="2">The sequence shown here is derived from an EMBL/GenBank/DDBJ whole genome shotgun (WGS) entry which is preliminary data.</text>
</comment>
<organism evidence="2 3">
    <name type="scientific">Desulfosporosinus metallidurans</name>
    <dbReference type="NCBI Taxonomy" id="1888891"/>
    <lineage>
        <taxon>Bacteria</taxon>
        <taxon>Bacillati</taxon>
        <taxon>Bacillota</taxon>
        <taxon>Clostridia</taxon>
        <taxon>Eubacteriales</taxon>
        <taxon>Desulfitobacteriaceae</taxon>
        <taxon>Desulfosporosinus</taxon>
    </lineage>
</organism>
<dbReference type="RefSeq" id="WP_075366971.1">
    <property type="nucleotide sequence ID" value="NZ_MLBF01000061.1"/>
</dbReference>
<dbReference type="Pfam" id="PF01243">
    <property type="entry name" value="PNPOx_N"/>
    <property type="match status" value="1"/>
</dbReference>
<dbReference type="SUPFAM" id="SSF50475">
    <property type="entry name" value="FMN-binding split barrel"/>
    <property type="match status" value="1"/>
</dbReference>
<sequence>MIPEKLFEVLNYEGVVAIATQGEEGPHLVNTWNSYVQVTGGGSLVIPAGYMKTTEANIAKNNKVLITLGSREVEGQHGPGAGFLIKGTAAFQTSGPNFDALKQRFPWARAALEVTITSANQTL</sequence>
<dbReference type="InterPro" id="IPR012349">
    <property type="entry name" value="Split_barrel_FMN-bd"/>
</dbReference>
<dbReference type="OrthoDB" id="595289at2"/>
<feature type="domain" description="Pyridoxamine 5'-phosphate oxidase N-terminal" evidence="1">
    <location>
        <begin position="2"/>
        <end position="105"/>
    </location>
</feature>
<keyword evidence="3" id="KW-1185">Reference proteome</keyword>
<dbReference type="Proteomes" id="UP000186102">
    <property type="component" value="Unassembled WGS sequence"/>
</dbReference>
<evidence type="ECO:0000313" key="2">
    <source>
        <dbReference type="EMBL" id="OLN27231.1"/>
    </source>
</evidence>
<proteinExistence type="predicted"/>
<dbReference type="EMBL" id="MLBF01000061">
    <property type="protein sequence ID" value="OLN27231.1"/>
    <property type="molecule type" value="Genomic_DNA"/>
</dbReference>
<dbReference type="Gene3D" id="2.30.110.10">
    <property type="entry name" value="Electron Transport, Fmn-binding Protein, Chain A"/>
    <property type="match status" value="1"/>
</dbReference>
<protein>
    <submittedName>
        <fullName evidence="2">Pyridoxamine 5'-phosphate oxidase</fullName>
    </submittedName>
</protein>
<evidence type="ECO:0000259" key="1">
    <source>
        <dbReference type="Pfam" id="PF01243"/>
    </source>
</evidence>
<dbReference type="AlphaFoldDB" id="A0A1Q8QIR8"/>
<name>A0A1Q8QIR8_9FIRM</name>
<gene>
    <name evidence="2" type="ORF">DSOL_4656</name>
</gene>
<reference evidence="2 3" key="1">
    <citation type="submission" date="2016-09" db="EMBL/GenBank/DDBJ databases">
        <title>Complete genome of Desulfosporosinus sp. OL.</title>
        <authorList>
            <person name="Mardanov A."/>
            <person name="Beletsky A."/>
            <person name="Panova A."/>
            <person name="Karnachuk O."/>
            <person name="Ravin N."/>
        </authorList>
    </citation>
    <scope>NUCLEOTIDE SEQUENCE [LARGE SCALE GENOMIC DNA]</scope>
    <source>
        <strain evidence="2 3">OL</strain>
    </source>
</reference>
<dbReference type="InterPro" id="IPR011576">
    <property type="entry name" value="Pyridox_Oxase_N"/>
</dbReference>
<evidence type="ECO:0000313" key="3">
    <source>
        <dbReference type="Proteomes" id="UP000186102"/>
    </source>
</evidence>
<accession>A0A1Q8QIR8</accession>